<evidence type="ECO:0000259" key="5">
    <source>
        <dbReference type="PROSITE" id="PS50118"/>
    </source>
</evidence>
<gene>
    <name evidence="6" type="ORF">CLO192961_LOCUS462727</name>
</gene>
<dbReference type="Gene3D" id="1.10.30.10">
    <property type="entry name" value="High mobility group box domain"/>
    <property type="match status" value="1"/>
</dbReference>
<feature type="compositionally biased region" description="Low complexity" evidence="4">
    <location>
        <begin position="111"/>
        <end position="121"/>
    </location>
</feature>
<dbReference type="InterPro" id="IPR036910">
    <property type="entry name" value="HMG_box_dom_sf"/>
</dbReference>
<dbReference type="PROSITE" id="PS50118">
    <property type="entry name" value="HMG_BOX_2"/>
    <property type="match status" value="1"/>
</dbReference>
<feature type="compositionally biased region" description="Basic and acidic residues" evidence="4">
    <location>
        <begin position="178"/>
        <end position="202"/>
    </location>
</feature>
<evidence type="ECO:0000313" key="6">
    <source>
        <dbReference type="EMBL" id="VUC36960.1"/>
    </source>
</evidence>
<feature type="domain" description="HMG box" evidence="5">
    <location>
        <begin position="133"/>
        <end position="204"/>
    </location>
</feature>
<evidence type="ECO:0000313" key="7">
    <source>
        <dbReference type="Proteomes" id="UP000766486"/>
    </source>
</evidence>
<comment type="caution">
    <text evidence="6">The sequence shown here is derived from an EMBL/GenBank/DDBJ whole genome shotgun (WGS) entry which is preliminary data.</text>
</comment>
<keyword evidence="1 3" id="KW-0238">DNA-binding</keyword>
<name>A0ABY6V3D4_BIOOC</name>
<dbReference type="PANTHER" id="PTHR10270:SF161">
    <property type="entry name" value="SEX-DETERMINING REGION Y PROTEIN"/>
    <property type="match status" value="1"/>
</dbReference>
<evidence type="ECO:0000256" key="2">
    <source>
        <dbReference type="ARBA" id="ARBA00023163"/>
    </source>
</evidence>
<accession>A0ABY6V3D4</accession>
<keyword evidence="7" id="KW-1185">Reference proteome</keyword>
<dbReference type="Pfam" id="PF00505">
    <property type="entry name" value="HMG_box"/>
    <property type="match status" value="1"/>
</dbReference>
<feature type="region of interest" description="Disordered" evidence="4">
    <location>
        <begin position="176"/>
        <end position="216"/>
    </location>
</feature>
<dbReference type="InterPro" id="IPR009071">
    <property type="entry name" value="HMG_box_dom"/>
</dbReference>
<dbReference type="CDD" id="cd01389">
    <property type="entry name" value="HMG-box_ROX1-like"/>
    <property type="match status" value="1"/>
</dbReference>
<dbReference type="Proteomes" id="UP000766486">
    <property type="component" value="Unassembled WGS sequence"/>
</dbReference>
<feature type="DNA-binding region" description="HMG box" evidence="3">
    <location>
        <begin position="133"/>
        <end position="204"/>
    </location>
</feature>
<proteinExistence type="predicted"/>
<evidence type="ECO:0000256" key="3">
    <source>
        <dbReference type="PROSITE-ProRule" id="PRU00267"/>
    </source>
</evidence>
<dbReference type="PANTHER" id="PTHR10270">
    <property type="entry name" value="SOX TRANSCRIPTION FACTOR"/>
    <property type="match status" value="1"/>
</dbReference>
<dbReference type="SMART" id="SM00398">
    <property type="entry name" value="HMG"/>
    <property type="match status" value="1"/>
</dbReference>
<dbReference type="SUPFAM" id="SSF47095">
    <property type="entry name" value="HMG-box"/>
    <property type="match status" value="1"/>
</dbReference>
<organism evidence="6 7">
    <name type="scientific">Bionectria ochroleuca</name>
    <name type="common">Gliocladium roseum</name>
    <dbReference type="NCBI Taxonomy" id="29856"/>
    <lineage>
        <taxon>Eukaryota</taxon>
        <taxon>Fungi</taxon>
        <taxon>Dikarya</taxon>
        <taxon>Ascomycota</taxon>
        <taxon>Pezizomycotina</taxon>
        <taxon>Sordariomycetes</taxon>
        <taxon>Hypocreomycetidae</taxon>
        <taxon>Hypocreales</taxon>
        <taxon>Bionectriaceae</taxon>
        <taxon>Clonostachys</taxon>
    </lineage>
</organism>
<reference evidence="6 7" key="1">
    <citation type="submission" date="2019-06" db="EMBL/GenBank/DDBJ databases">
        <authorList>
            <person name="Broberg M."/>
        </authorList>
    </citation>
    <scope>NUCLEOTIDE SEQUENCE [LARGE SCALE GENOMIC DNA]</scope>
</reference>
<keyword evidence="3" id="KW-0539">Nucleus</keyword>
<keyword evidence="2" id="KW-0804">Transcription</keyword>
<evidence type="ECO:0000256" key="1">
    <source>
        <dbReference type="ARBA" id="ARBA00023125"/>
    </source>
</evidence>
<evidence type="ECO:0000256" key="4">
    <source>
        <dbReference type="SAM" id="MobiDB-lite"/>
    </source>
</evidence>
<sequence>MNQPSQQNLYQPVPQFGTPQPDYAVTYVTDEAQGDVHVFVPDGYDIDFVRDIAQNFSRRVQEPVIVYHDEIRRKFRLCPAPTPHPFSHDYGIHVFSCDMTIPLPAPPPPALGAEAGPSLGEPAGGQQPNEPRIPRPPNSWILYRQAKSRELSGAAGRYAGMTASELSTVISQMWHQAPPDEREYWQERAREEERLHKQRYPDYKYTTKKSAANAQK</sequence>
<dbReference type="InterPro" id="IPR050140">
    <property type="entry name" value="SRY-related_HMG-box_TF-like"/>
</dbReference>
<protein>
    <recommendedName>
        <fullName evidence="5">HMG box domain-containing protein</fullName>
    </recommendedName>
</protein>
<dbReference type="EMBL" id="CABFNS010000936">
    <property type="protein sequence ID" value="VUC36960.1"/>
    <property type="molecule type" value="Genomic_DNA"/>
</dbReference>
<feature type="region of interest" description="Disordered" evidence="4">
    <location>
        <begin position="106"/>
        <end position="138"/>
    </location>
</feature>